<gene>
    <name evidence="1" type="ORF">ACJDT4_02640</name>
</gene>
<protein>
    <recommendedName>
        <fullName evidence="3">Alpha/beta hydrolase</fullName>
    </recommendedName>
</protein>
<evidence type="ECO:0008006" key="3">
    <source>
        <dbReference type="Google" id="ProtNLM"/>
    </source>
</evidence>
<dbReference type="InterPro" id="IPR029058">
    <property type="entry name" value="AB_hydrolase_fold"/>
</dbReference>
<evidence type="ECO:0000313" key="2">
    <source>
        <dbReference type="Proteomes" id="UP001623592"/>
    </source>
</evidence>
<sequence length="93" mass="10488">MEIRITKTTLINFIKSNQEYSMPDTLCCAKAKTLILVGEKELPAMKKSAKLIHNTINGSALKIIKNSAHGEISLVYPDKYLDLLMNFFKNNSK</sequence>
<dbReference type="EMBL" id="JBJIAA010000002">
    <property type="protein sequence ID" value="MFL0249305.1"/>
    <property type="molecule type" value="Genomic_DNA"/>
</dbReference>
<accession>A0ABW8TCD1</accession>
<dbReference type="SUPFAM" id="SSF53474">
    <property type="entry name" value="alpha/beta-Hydrolases"/>
    <property type="match status" value="1"/>
</dbReference>
<organism evidence="1 2">
    <name type="scientific">Clostridium neuense</name>
    <dbReference type="NCBI Taxonomy" id="1728934"/>
    <lineage>
        <taxon>Bacteria</taxon>
        <taxon>Bacillati</taxon>
        <taxon>Bacillota</taxon>
        <taxon>Clostridia</taxon>
        <taxon>Eubacteriales</taxon>
        <taxon>Clostridiaceae</taxon>
        <taxon>Clostridium</taxon>
    </lineage>
</organism>
<dbReference type="Proteomes" id="UP001623592">
    <property type="component" value="Unassembled WGS sequence"/>
</dbReference>
<comment type="caution">
    <text evidence="1">The sequence shown here is derived from an EMBL/GenBank/DDBJ whole genome shotgun (WGS) entry which is preliminary data.</text>
</comment>
<keyword evidence="2" id="KW-1185">Reference proteome</keyword>
<proteinExistence type="predicted"/>
<reference evidence="1 2" key="1">
    <citation type="submission" date="2024-11" db="EMBL/GenBank/DDBJ databases">
        <authorList>
            <person name="Heng Y.C."/>
            <person name="Lim A.C.H."/>
            <person name="Lee J.K.Y."/>
            <person name="Kittelmann S."/>
        </authorList>
    </citation>
    <scope>NUCLEOTIDE SEQUENCE [LARGE SCALE GENOMIC DNA]</scope>
    <source>
        <strain evidence="1 2">WILCCON 0114</strain>
    </source>
</reference>
<evidence type="ECO:0000313" key="1">
    <source>
        <dbReference type="EMBL" id="MFL0249305.1"/>
    </source>
</evidence>
<name>A0ABW8TCD1_9CLOT</name>
<dbReference type="RefSeq" id="WP_406785978.1">
    <property type="nucleotide sequence ID" value="NZ_JBJIAA010000002.1"/>
</dbReference>